<gene>
    <name evidence="1" type="ORF">F544_16160</name>
</gene>
<reference evidence="1" key="1">
    <citation type="submission" date="2013-12" db="EMBL/GenBank/DDBJ databases">
        <title>Annotation of the Bibersteinia trehalosi USDA-ARS-USMARC-190 complete genome.</title>
        <authorList>
            <person name="Harhay G.P."/>
            <person name="McVey S."/>
            <person name="Clawson M.L."/>
            <person name="Bono J."/>
            <person name="Heaton M.P."/>
            <person name="Chitko-Mckown C.G."/>
            <person name="Harhay D.M."/>
            <person name="Smith T.P.L."/>
        </authorList>
    </citation>
    <scope>NUCLEOTIDE SEQUENCE [LARGE SCALE GENOMIC DNA]</scope>
    <source>
        <strain evidence="1">USDA-ARS-USMARC-190</strain>
    </source>
</reference>
<dbReference type="AlphaFoldDB" id="W0R6V0"/>
<dbReference type="PATRIC" id="fig|1263832.3.peg.1609"/>
<organism evidence="1">
    <name type="scientific">Bibersteinia trehalosi USDA-ARS-USMARC-190</name>
    <dbReference type="NCBI Taxonomy" id="1263832"/>
    <lineage>
        <taxon>Bacteria</taxon>
        <taxon>Pseudomonadati</taxon>
        <taxon>Pseudomonadota</taxon>
        <taxon>Gammaproteobacteria</taxon>
        <taxon>Pasteurellales</taxon>
        <taxon>Pasteurellaceae</taxon>
        <taxon>Bibersteinia</taxon>
    </lineage>
</organism>
<dbReference type="SUPFAM" id="SSF55331">
    <property type="entry name" value="Tautomerase/MIF"/>
    <property type="match status" value="1"/>
</dbReference>
<dbReference type="KEGG" id="btra:F544_16160"/>
<dbReference type="Proteomes" id="UP000019086">
    <property type="component" value="Chromosome"/>
</dbReference>
<proteinExistence type="predicted"/>
<accession>W0R6V0</accession>
<dbReference type="InterPro" id="IPR014347">
    <property type="entry name" value="Tautomerase/MIF_sf"/>
</dbReference>
<dbReference type="Gene3D" id="3.30.429.10">
    <property type="entry name" value="Macrophage Migration Inhibitory Factor"/>
    <property type="match status" value="1"/>
</dbReference>
<dbReference type="HOGENOM" id="CLU_183611_0_1_6"/>
<dbReference type="EMBL" id="CP006956">
    <property type="protein sequence ID" value="AHG86844.1"/>
    <property type="molecule type" value="Genomic_DNA"/>
</dbReference>
<protein>
    <submittedName>
        <fullName evidence="1">4-oxalocrotonate tautomerase</fullName>
    </submittedName>
</protein>
<sequence>MEIKMPHISLKCYPKGLSESQLQQFADELTAFVGERLNTPTDYITIDYQELGEAEFKTEVWDKEIAPQADTLLRKPHYQL</sequence>
<name>W0R6V0_BIBTR</name>
<evidence type="ECO:0000313" key="1">
    <source>
        <dbReference type="EMBL" id="AHG86844.1"/>
    </source>
</evidence>